<dbReference type="eggNOG" id="COG4386">
    <property type="taxonomic scope" value="Bacteria"/>
</dbReference>
<dbReference type="AlphaFoldDB" id="G6XIS2"/>
<name>G6XIS2_9PROT</name>
<feature type="domain" description="Tail sheath protein subtilisin-like" evidence="2">
    <location>
        <begin position="165"/>
        <end position="319"/>
    </location>
</feature>
<dbReference type="STRING" id="1088869.GMO_11500"/>
<gene>
    <name evidence="3" type="ORF">GMO_11500</name>
</gene>
<dbReference type="Proteomes" id="UP000004949">
    <property type="component" value="Unassembled WGS sequence"/>
</dbReference>
<evidence type="ECO:0000313" key="3">
    <source>
        <dbReference type="EMBL" id="EHH68380.1"/>
    </source>
</evidence>
<evidence type="ECO:0000256" key="1">
    <source>
        <dbReference type="ARBA" id="ARBA00008005"/>
    </source>
</evidence>
<dbReference type="PATRIC" id="fig|1088869.3.peg.1148"/>
<evidence type="ECO:0000259" key="2">
    <source>
        <dbReference type="Pfam" id="PF04984"/>
    </source>
</evidence>
<reference evidence="3 4" key="1">
    <citation type="submission" date="2011-10" db="EMBL/GenBank/DDBJ databases">
        <title>Genome sequence of Gluconobacter morbifer G707, isolated from Drosophila gut.</title>
        <authorList>
            <person name="Lee W.-J."/>
            <person name="Kim E.-K."/>
        </authorList>
    </citation>
    <scope>NUCLEOTIDE SEQUENCE [LARGE SCALE GENOMIC DNA]</scope>
    <source>
        <strain evidence="3 4">G707</strain>
    </source>
</reference>
<proteinExistence type="inferred from homology"/>
<evidence type="ECO:0000313" key="4">
    <source>
        <dbReference type="Proteomes" id="UP000004949"/>
    </source>
</evidence>
<dbReference type="InterPro" id="IPR035089">
    <property type="entry name" value="Phage_sheath_subtilisin"/>
</dbReference>
<protein>
    <recommendedName>
        <fullName evidence="2">Tail sheath protein subtilisin-like domain-containing protein</fullName>
    </recommendedName>
</protein>
<accession>G6XIS2</accession>
<organism evidence="3 4">
    <name type="scientific">Gluconobacter morbifer G707</name>
    <dbReference type="NCBI Taxonomy" id="1088869"/>
    <lineage>
        <taxon>Bacteria</taxon>
        <taxon>Pseudomonadati</taxon>
        <taxon>Pseudomonadota</taxon>
        <taxon>Alphaproteobacteria</taxon>
        <taxon>Acetobacterales</taxon>
        <taxon>Acetobacteraceae</taxon>
        <taxon>Gluconobacter</taxon>
    </lineage>
</organism>
<comment type="caution">
    <text evidence="3">The sequence shown here is derived from an EMBL/GenBank/DDBJ whole genome shotgun (WGS) entry which is preliminary data.</text>
</comment>
<dbReference type="EMBL" id="AGQV01000002">
    <property type="protein sequence ID" value="EHH68380.1"/>
    <property type="molecule type" value="Genomic_DNA"/>
</dbReference>
<sequence length="445" mass="46290">MPFLATGKSAVDAACGVGSVPALMYRQYILQDPTATIYILPQSEDSTAVAAKGTITVAGTATAGGTIALYLAGTKIQIGVASGSDATTVAAAIVAKINATANVPVSVSSSAGVITLTSLNKGEVGNEIDVRFNYLGTAGGESTPAGLTLSVSALTGGETNPSDSLSSGLTNLSDKTFDFIVSPYTDSTSLGLLEALLDETSGRWSWAQMLYGGYFCGVRGTAGTLSTFGNGRDEFTGTGMGFDDSPSPAWLWGADYMGAAAASLRADPGVPLQELVLNVLAPPVESRFDLSIRNTLLYDGISTFVVNDAGQVVIDRAITFWQTNTSGAPDITWLNVETPYSLVYIIRDIQAFLKARYGRKKLVADGTDISGGSNMVTSQTILAAAVGRYKTLCDNGFAQGYETFKANASAENMGNGTVALMLPFHLVDQLRMIAIKVNFISGVSA</sequence>
<keyword evidence="4" id="KW-1185">Reference proteome</keyword>
<comment type="similarity">
    <text evidence="1">Belongs to the myoviridae tail sheath protein family.</text>
</comment>
<dbReference type="Pfam" id="PF04984">
    <property type="entry name" value="Phage_sheath_1"/>
    <property type="match status" value="1"/>
</dbReference>